<organism evidence="1 2">
    <name type="scientific">Thanatephorus cucumeris (strain AG1-IA)</name>
    <name type="common">Rice sheath blight fungus</name>
    <name type="synonym">Rhizoctonia solani</name>
    <dbReference type="NCBI Taxonomy" id="983506"/>
    <lineage>
        <taxon>Eukaryota</taxon>
        <taxon>Fungi</taxon>
        <taxon>Dikarya</taxon>
        <taxon>Basidiomycota</taxon>
        <taxon>Agaricomycotina</taxon>
        <taxon>Agaricomycetes</taxon>
        <taxon>Cantharellales</taxon>
        <taxon>Ceratobasidiaceae</taxon>
        <taxon>Rhizoctonia</taxon>
        <taxon>Rhizoctonia solani AG-1</taxon>
    </lineage>
</organism>
<dbReference type="EMBL" id="AFRT01002035">
    <property type="protein sequence ID" value="ELU38832.1"/>
    <property type="molecule type" value="Genomic_DNA"/>
</dbReference>
<protein>
    <submittedName>
        <fullName evidence="1">Uncharacterized protein</fullName>
    </submittedName>
</protein>
<sequence>MRVFVGQPCELVVSFISTKKQCPKRF</sequence>
<dbReference type="HOGENOM" id="CLU_3417317_0_0_1"/>
<dbReference type="Proteomes" id="UP000011668">
    <property type="component" value="Unassembled WGS sequence"/>
</dbReference>
<accession>L8WPZ8</accession>
<gene>
    <name evidence="1" type="ORF">AG1IA_07137</name>
</gene>
<proteinExistence type="predicted"/>
<name>L8WPZ8_THACA</name>
<keyword evidence="2" id="KW-1185">Reference proteome</keyword>
<evidence type="ECO:0000313" key="2">
    <source>
        <dbReference type="Proteomes" id="UP000011668"/>
    </source>
</evidence>
<dbReference type="AlphaFoldDB" id="L8WPZ8"/>
<comment type="caution">
    <text evidence="1">The sequence shown here is derived from an EMBL/GenBank/DDBJ whole genome shotgun (WGS) entry which is preliminary data.</text>
</comment>
<evidence type="ECO:0000313" key="1">
    <source>
        <dbReference type="EMBL" id="ELU38832.1"/>
    </source>
</evidence>
<reference evidence="1 2" key="1">
    <citation type="journal article" date="2013" name="Nat. Commun.">
        <title>The evolution and pathogenic mechanisms of the rice sheath blight pathogen.</title>
        <authorList>
            <person name="Zheng A."/>
            <person name="Lin R."/>
            <person name="Xu L."/>
            <person name="Qin P."/>
            <person name="Tang C."/>
            <person name="Ai P."/>
            <person name="Zhang D."/>
            <person name="Liu Y."/>
            <person name="Sun Z."/>
            <person name="Feng H."/>
            <person name="Wang Y."/>
            <person name="Chen Y."/>
            <person name="Liang X."/>
            <person name="Fu R."/>
            <person name="Li Q."/>
            <person name="Zhang J."/>
            <person name="Yu X."/>
            <person name="Xie Z."/>
            <person name="Ding L."/>
            <person name="Guan P."/>
            <person name="Tang J."/>
            <person name="Liang Y."/>
            <person name="Wang S."/>
            <person name="Deng Q."/>
            <person name="Li S."/>
            <person name="Zhu J."/>
            <person name="Wang L."/>
            <person name="Liu H."/>
            <person name="Li P."/>
        </authorList>
    </citation>
    <scope>NUCLEOTIDE SEQUENCE [LARGE SCALE GENOMIC DNA]</scope>
    <source>
        <strain evidence="2">AG-1 IA</strain>
    </source>
</reference>